<dbReference type="AlphaFoldDB" id="A0A5E7CHY4"/>
<reference evidence="1 2" key="1">
    <citation type="submission" date="2019-09" db="EMBL/GenBank/DDBJ databases">
        <authorList>
            <person name="Chandra G."/>
            <person name="Truman W A."/>
        </authorList>
    </citation>
    <scope>NUCLEOTIDE SEQUENCE [LARGE SCALE GENOMIC DNA]</scope>
    <source>
        <strain evidence="1">PS712</strain>
    </source>
</reference>
<sequence>MNRQRAAQLRVSPLHLQQGLFCVLALLVTLIAGQQFLSWEQNQQQTAPRVSFQHPTQTQFSAASSGMTDSTALRMMDVDQAQPVNEMPRQERWVF</sequence>
<gene>
    <name evidence="1" type="ORF">PS712_02210</name>
</gene>
<name>A0A5E7CHY4_PSEFL</name>
<organism evidence="1 2">
    <name type="scientific">Pseudomonas fluorescens</name>
    <dbReference type="NCBI Taxonomy" id="294"/>
    <lineage>
        <taxon>Bacteria</taxon>
        <taxon>Pseudomonadati</taxon>
        <taxon>Pseudomonadota</taxon>
        <taxon>Gammaproteobacteria</taxon>
        <taxon>Pseudomonadales</taxon>
        <taxon>Pseudomonadaceae</taxon>
        <taxon>Pseudomonas</taxon>
    </lineage>
</organism>
<dbReference type="OrthoDB" id="7028938at2"/>
<protein>
    <submittedName>
        <fullName evidence="1">Uncharacterized protein</fullName>
    </submittedName>
</protein>
<dbReference type="EMBL" id="CABVIB010000009">
    <property type="protein sequence ID" value="VVN95193.1"/>
    <property type="molecule type" value="Genomic_DNA"/>
</dbReference>
<dbReference type="Proteomes" id="UP000326018">
    <property type="component" value="Unassembled WGS sequence"/>
</dbReference>
<proteinExistence type="predicted"/>
<dbReference type="RefSeq" id="WP_150702320.1">
    <property type="nucleotide sequence ID" value="NZ_CABVIB010000009.1"/>
</dbReference>
<evidence type="ECO:0000313" key="1">
    <source>
        <dbReference type="EMBL" id="VVN95193.1"/>
    </source>
</evidence>
<accession>A0A5E7CHY4</accession>
<evidence type="ECO:0000313" key="2">
    <source>
        <dbReference type="Proteomes" id="UP000326018"/>
    </source>
</evidence>